<evidence type="ECO:0000313" key="2">
    <source>
        <dbReference type="Proteomes" id="UP001164746"/>
    </source>
</evidence>
<evidence type="ECO:0000313" key="1">
    <source>
        <dbReference type="EMBL" id="WAR20352.1"/>
    </source>
</evidence>
<keyword evidence="2" id="KW-1185">Reference proteome</keyword>
<reference evidence="1" key="1">
    <citation type="submission" date="2022-11" db="EMBL/GenBank/DDBJ databases">
        <title>Centuries of genome instability and evolution in soft-shell clam transmissible cancer (bioRxiv).</title>
        <authorList>
            <person name="Hart S.F.M."/>
            <person name="Yonemitsu M.A."/>
            <person name="Giersch R.M."/>
            <person name="Beal B.F."/>
            <person name="Arriagada G."/>
            <person name="Davis B.W."/>
            <person name="Ostrander E.A."/>
            <person name="Goff S.P."/>
            <person name="Metzger M.J."/>
        </authorList>
    </citation>
    <scope>NUCLEOTIDE SEQUENCE</scope>
    <source>
        <strain evidence="1">MELC-2E11</strain>
        <tissue evidence="1">Siphon/mantle</tissue>
    </source>
</reference>
<dbReference type="EMBL" id="CP111022">
    <property type="protein sequence ID" value="WAR20352.1"/>
    <property type="molecule type" value="Genomic_DNA"/>
</dbReference>
<gene>
    <name evidence="1" type="ORF">MAR_002190</name>
</gene>
<proteinExistence type="predicted"/>
<accession>A0ABY7FH41</accession>
<dbReference type="Proteomes" id="UP001164746">
    <property type="component" value="Chromosome 11"/>
</dbReference>
<dbReference type="Gene3D" id="3.30.160.60">
    <property type="entry name" value="Classic Zinc Finger"/>
    <property type="match status" value="1"/>
</dbReference>
<organism evidence="1 2">
    <name type="scientific">Mya arenaria</name>
    <name type="common">Soft-shell clam</name>
    <dbReference type="NCBI Taxonomy" id="6604"/>
    <lineage>
        <taxon>Eukaryota</taxon>
        <taxon>Metazoa</taxon>
        <taxon>Spiralia</taxon>
        <taxon>Lophotrochozoa</taxon>
        <taxon>Mollusca</taxon>
        <taxon>Bivalvia</taxon>
        <taxon>Autobranchia</taxon>
        <taxon>Heteroconchia</taxon>
        <taxon>Euheterodonta</taxon>
        <taxon>Imparidentia</taxon>
        <taxon>Neoheterodontei</taxon>
        <taxon>Myida</taxon>
        <taxon>Myoidea</taxon>
        <taxon>Myidae</taxon>
        <taxon>Mya</taxon>
    </lineage>
</organism>
<protein>
    <recommendedName>
        <fullName evidence="3">B box-type domain-containing protein</fullName>
    </recommendedName>
</protein>
<evidence type="ECO:0008006" key="3">
    <source>
        <dbReference type="Google" id="ProtNLM"/>
    </source>
</evidence>
<sequence>MSSKQVMCEMCCKEQAVGYCNICRNIGESCFEIHKTGRAFKIHTLNMYGEDGCSPRRIICDIKQEMCKHHPTERTFIRKTHESLICGRCLQSDHFSHGEDDFDLCKGATQLDCDQARKRFEKESLQAKQSLEMTEQV</sequence>
<feature type="non-terminal residue" evidence="1">
    <location>
        <position position="137"/>
    </location>
</feature>
<name>A0ABY7FH41_MYAAR</name>